<reference evidence="1" key="1">
    <citation type="submission" date="2022-07" db="EMBL/GenBank/DDBJ databases">
        <title>Genome Sequence of Agrocybe chaxingu.</title>
        <authorList>
            <person name="Buettner E."/>
        </authorList>
    </citation>
    <scope>NUCLEOTIDE SEQUENCE</scope>
    <source>
        <strain evidence="1">MP-N11</strain>
    </source>
</reference>
<proteinExistence type="predicted"/>
<protein>
    <submittedName>
        <fullName evidence="1">Uncharacterized protein</fullName>
    </submittedName>
</protein>
<name>A0A9W8TFG0_9AGAR</name>
<keyword evidence="2" id="KW-1185">Reference proteome</keyword>
<dbReference type="OrthoDB" id="2349883at2759"/>
<evidence type="ECO:0000313" key="2">
    <source>
        <dbReference type="Proteomes" id="UP001148786"/>
    </source>
</evidence>
<gene>
    <name evidence="1" type="ORF">NLJ89_g188</name>
</gene>
<comment type="caution">
    <text evidence="1">The sequence shown here is derived from an EMBL/GenBank/DDBJ whole genome shotgun (WGS) entry which is preliminary data.</text>
</comment>
<dbReference type="Proteomes" id="UP001148786">
    <property type="component" value="Unassembled WGS sequence"/>
</dbReference>
<evidence type="ECO:0000313" key="1">
    <source>
        <dbReference type="EMBL" id="KAJ3517930.1"/>
    </source>
</evidence>
<dbReference type="AlphaFoldDB" id="A0A9W8TFG0"/>
<dbReference type="EMBL" id="JANKHO010000006">
    <property type="protein sequence ID" value="KAJ3517930.1"/>
    <property type="molecule type" value="Genomic_DNA"/>
</dbReference>
<organism evidence="1 2">
    <name type="scientific">Agrocybe chaxingu</name>
    <dbReference type="NCBI Taxonomy" id="84603"/>
    <lineage>
        <taxon>Eukaryota</taxon>
        <taxon>Fungi</taxon>
        <taxon>Dikarya</taxon>
        <taxon>Basidiomycota</taxon>
        <taxon>Agaricomycotina</taxon>
        <taxon>Agaricomycetes</taxon>
        <taxon>Agaricomycetidae</taxon>
        <taxon>Agaricales</taxon>
        <taxon>Agaricineae</taxon>
        <taxon>Strophariaceae</taxon>
        <taxon>Agrocybe</taxon>
    </lineage>
</organism>
<sequence>MLPLRRIRPPSTCFHRHYSSSPYGSFKKLRALPFVMTPQDAQKFMARWAAPLCGGENMFSSVFNFLPFVKYKMPVRFSPVYFPAWIINAEIEAGVTYQGSTKNATAIFKSNYLPGSSVPLLSAARLLPQGVDDREPPLFTEFLMEQHGLEVNCIPYSISPFSALEIAKSLSYSQATINADLKFSPSSVKPHIFSAYPILLPLYLAQYEMSYLNGHKSFLNIFIQAHSNGGMIMSENFLGKLDTPQLAAFESLKGLFSNTGWTDDTEVLEFGVADDSVQVASVSLSPQKDVTRALDAYLEQPLRDSQNIAKLAEFGEIENDDDPRIRELTRDEMEGIDKYLDISLEMMMSLSTASENQKVISISLGSTPKLEMANQAQATLKTKLDELEREKRDAKPGCHVRVSIWRTAHMPLRDCNSPQAVKLQAPTKANVSQTYANVQCQLGNSVQIANMHGKTIVPITGTVNERPALHPGGRPSVTAAKDAVETVVDMSPALPVMTKVVTDAGGVMRGSAETFVKAVLWPNSALYVVFARPDNTRPPTEAETDVFSASGGVVNDGVGSRKLGKVVATVAVLAERKERIESGDWVAVLLVVLENE</sequence>
<accession>A0A9W8TFG0</accession>